<dbReference type="EMBL" id="QTSX02005682">
    <property type="protein sequence ID" value="KAJ9059572.1"/>
    <property type="molecule type" value="Genomic_DNA"/>
</dbReference>
<keyword evidence="2" id="KW-1185">Reference proteome</keyword>
<evidence type="ECO:0000313" key="2">
    <source>
        <dbReference type="Proteomes" id="UP001165960"/>
    </source>
</evidence>
<reference evidence="1" key="1">
    <citation type="submission" date="2022-04" db="EMBL/GenBank/DDBJ databases">
        <title>Genome of the entomopathogenic fungus Entomophthora muscae.</title>
        <authorList>
            <person name="Elya C."/>
            <person name="Lovett B.R."/>
            <person name="Lee E."/>
            <person name="Macias A.M."/>
            <person name="Hajek A.E."/>
            <person name="De Bivort B.L."/>
            <person name="Kasson M.T."/>
            <person name="De Fine Licht H.H."/>
            <person name="Stajich J.E."/>
        </authorList>
    </citation>
    <scope>NUCLEOTIDE SEQUENCE</scope>
    <source>
        <strain evidence="1">Berkeley</strain>
    </source>
</reference>
<sequence>MLARNFRNYNLHEVKTLDVLQVHSNNPVLQAAHSENKVTRLSYPFCFRGNTHKLLVDTRADHTMVDQVFADSQQLDRVPSIFKAVRVADSRRIAITHKMVPFSVRMGNIQVKLSRPIIAGLSHNVIAGLNWLQHNRPYINWDTSDITLNRNGVGFQIYPMEMNKCCDCAVLAELQEEKDLEDR</sequence>
<organism evidence="1 2">
    <name type="scientific">Entomophthora muscae</name>
    <dbReference type="NCBI Taxonomy" id="34485"/>
    <lineage>
        <taxon>Eukaryota</taxon>
        <taxon>Fungi</taxon>
        <taxon>Fungi incertae sedis</taxon>
        <taxon>Zoopagomycota</taxon>
        <taxon>Entomophthoromycotina</taxon>
        <taxon>Entomophthoromycetes</taxon>
        <taxon>Entomophthorales</taxon>
        <taxon>Entomophthoraceae</taxon>
        <taxon>Entomophthora</taxon>
    </lineage>
</organism>
<protein>
    <submittedName>
        <fullName evidence="1">Uncharacterized protein</fullName>
    </submittedName>
</protein>
<evidence type="ECO:0000313" key="1">
    <source>
        <dbReference type="EMBL" id="KAJ9059572.1"/>
    </source>
</evidence>
<name>A0ACC2SAZ2_9FUNG</name>
<accession>A0ACC2SAZ2</accession>
<gene>
    <name evidence="1" type="ORF">DSO57_1001112</name>
</gene>
<comment type="caution">
    <text evidence="1">The sequence shown here is derived from an EMBL/GenBank/DDBJ whole genome shotgun (WGS) entry which is preliminary data.</text>
</comment>
<proteinExistence type="predicted"/>
<dbReference type="Proteomes" id="UP001165960">
    <property type="component" value="Unassembled WGS sequence"/>
</dbReference>